<dbReference type="Proteomes" id="UP001186974">
    <property type="component" value="Unassembled WGS sequence"/>
</dbReference>
<gene>
    <name evidence="1" type="ORF">LTS18_008240</name>
</gene>
<organism evidence="1 2">
    <name type="scientific">Coniosporium uncinatum</name>
    <dbReference type="NCBI Taxonomy" id="93489"/>
    <lineage>
        <taxon>Eukaryota</taxon>
        <taxon>Fungi</taxon>
        <taxon>Dikarya</taxon>
        <taxon>Ascomycota</taxon>
        <taxon>Pezizomycotina</taxon>
        <taxon>Dothideomycetes</taxon>
        <taxon>Dothideomycetes incertae sedis</taxon>
        <taxon>Coniosporium</taxon>
    </lineage>
</organism>
<protein>
    <submittedName>
        <fullName evidence="1">Uncharacterized protein</fullName>
    </submittedName>
</protein>
<keyword evidence="2" id="KW-1185">Reference proteome</keyword>
<sequence>MTCFFWYQHGRCSKSDDECIYAHVDSGHYANPPVSTGMGDAVAGKRGDVFLSLTAAVGAEDGSIAVGERAAFEKEKAKMRKGVRIIEEAARELQQYDLGGAAETAVKEILGAVKAMGEID</sequence>
<name>A0ACC3D1V2_9PEZI</name>
<reference evidence="1" key="1">
    <citation type="submission" date="2024-09" db="EMBL/GenBank/DDBJ databases">
        <title>Black Yeasts Isolated from many extreme environments.</title>
        <authorList>
            <person name="Coleine C."/>
            <person name="Stajich J.E."/>
            <person name="Selbmann L."/>
        </authorList>
    </citation>
    <scope>NUCLEOTIDE SEQUENCE</scope>
    <source>
        <strain evidence="1">CCFEE 5737</strain>
    </source>
</reference>
<evidence type="ECO:0000313" key="1">
    <source>
        <dbReference type="EMBL" id="KAK3060572.1"/>
    </source>
</evidence>
<accession>A0ACC3D1V2</accession>
<proteinExistence type="predicted"/>
<comment type="caution">
    <text evidence="1">The sequence shown here is derived from an EMBL/GenBank/DDBJ whole genome shotgun (WGS) entry which is preliminary data.</text>
</comment>
<evidence type="ECO:0000313" key="2">
    <source>
        <dbReference type="Proteomes" id="UP001186974"/>
    </source>
</evidence>
<dbReference type="EMBL" id="JAWDJW010008464">
    <property type="protein sequence ID" value="KAK3060572.1"/>
    <property type="molecule type" value="Genomic_DNA"/>
</dbReference>